<name>A0A2R6Q4F7_ACTCC</name>
<comment type="caution">
    <text evidence="1">The sequence shown here is derived from an EMBL/GenBank/DDBJ whole genome shotgun (WGS) entry which is preliminary data.</text>
</comment>
<gene>
    <name evidence="1" type="ORF">CEY00_Acc23091</name>
</gene>
<accession>A0A2R6Q4F7</accession>
<reference evidence="2" key="2">
    <citation type="journal article" date="2018" name="BMC Genomics">
        <title>A manually annotated Actinidia chinensis var. chinensis (kiwifruit) genome highlights the challenges associated with draft genomes and gene prediction in plants.</title>
        <authorList>
            <person name="Pilkington S.M."/>
            <person name="Crowhurst R."/>
            <person name="Hilario E."/>
            <person name="Nardozza S."/>
            <person name="Fraser L."/>
            <person name="Peng Y."/>
            <person name="Gunaseelan K."/>
            <person name="Simpson R."/>
            <person name="Tahir J."/>
            <person name="Deroles S.C."/>
            <person name="Templeton K."/>
            <person name="Luo Z."/>
            <person name="Davy M."/>
            <person name="Cheng C."/>
            <person name="McNeilage M."/>
            <person name="Scaglione D."/>
            <person name="Liu Y."/>
            <person name="Zhang Q."/>
            <person name="Datson P."/>
            <person name="De Silva N."/>
            <person name="Gardiner S.E."/>
            <person name="Bassett H."/>
            <person name="Chagne D."/>
            <person name="McCallum J."/>
            <person name="Dzierzon H."/>
            <person name="Deng C."/>
            <person name="Wang Y.Y."/>
            <person name="Barron L."/>
            <person name="Manako K."/>
            <person name="Bowen J."/>
            <person name="Foster T.M."/>
            <person name="Erridge Z.A."/>
            <person name="Tiffin H."/>
            <person name="Waite C.N."/>
            <person name="Davies K.M."/>
            <person name="Grierson E.P."/>
            <person name="Laing W.A."/>
            <person name="Kirk R."/>
            <person name="Chen X."/>
            <person name="Wood M."/>
            <person name="Montefiori M."/>
            <person name="Brummell D.A."/>
            <person name="Schwinn K.E."/>
            <person name="Catanach A."/>
            <person name="Fullerton C."/>
            <person name="Li D."/>
            <person name="Meiyalaghan S."/>
            <person name="Nieuwenhuizen N."/>
            <person name="Read N."/>
            <person name="Prakash R."/>
            <person name="Hunter D."/>
            <person name="Zhang H."/>
            <person name="McKenzie M."/>
            <person name="Knabel M."/>
            <person name="Harris A."/>
            <person name="Allan A.C."/>
            <person name="Gleave A."/>
            <person name="Chen A."/>
            <person name="Janssen B.J."/>
            <person name="Plunkett B."/>
            <person name="Ampomah-Dwamena C."/>
            <person name="Voogd C."/>
            <person name="Leif D."/>
            <person name="Lafferty D."/>
            <person name="Souleyre E.J.F."/>
            <person name="Varkonyi-Gasic E."/>
            <person name="Gambi F."/>
            <person name="Hanley J."/>
            <person name="Yao J.L."/>
            <person name="Cheung J."/>
            <person name="David K.M."/>
            <person name="Warren B."/>
            <person name="Marsh K."/>
            <person name="Snowden K.C."/>
            <person name="Lin-Wang K."/>
            <person name="Brian L."/>
            <person name="Martinez-Sanchez M."/>
            <person name="Wang M."/>
            <person name="Ileperuma N."/>
            <person name="Macnee N."/>
            <person name="Campin R."/>
            <person name="McAtee P."/>
            <person name="Drummond R.S.M."/>
            <person name="Espley R.V."/>
            <person name="Ireland H.S."/>
            <person name="Wu R."/>
            <person name="Atkinson R.G."/>
            <person name="Karunairetnam S."/>
            <person name="Bulley S."/>
            <person name="Chunkath S."/>
            <person name="Hanley Z."/>
            <person name="Storey R."/>
            <person name="Thrimawithana A.H."/>
            <person name="Thomson S."/>
            <person name="David C."/>
            <person name="Testolin R."/>
            <person name="Huang H."/>
            <person name="Hellens R.P."/>
            <person name="Schaffer R.J."/>
        </authorList>
    </citation>
    <scope>NUCLEOTIDE SEQUENCE [LARGE SCALE GENOMIC DNA]</scope>
    <source>
        <strain evidence="2">cv. Red5</strain>
    </source>
</reference>
<dbReference type="Gene3D" id="3.40.50.11350">
    <property type="match status" value="1"/>
</dbReference>
<keyword evidence="2" id="KW-1185">Reference proteome</keyword>
<dbReference type="InParanoid" id="A0A2R6Q4F7"/>
<dbReference type="PANTHER" id="PTHR31469">
    <property type="entry name" value="OS07G0633600 PROTEIN"/>
    <property type="match status" value="1"/>
</dbReference>
<reference evidence="1 2" key="1">
    <citation type="submission" date="2017-07" db="EMBL/GenBank/DDBJ databases">
        <title>An improved, manually edited Actinidia chinensis var. chinensis (kiwifruit) genome highlights the challenges associated with draft genomes and gene prediction in plants.</title>
        <authorList>
            <person name="Pilkington S."/>
            <person name="Crowhurst R."/>
            <person name="Hilario E."/>
            <person name="Nardozza S."/>
            <person name="Fraser L."/>
            <person name="Peng Y."/>
            <person name="Gunaseelan K."/>
            <person name="Simpson R."/>
            <person name="Tahir J."/>
            <person name="Deroles S."/>
            <person name="Templeton K."/>
            <person name="Luo Z."/>
            <person name="Davy M."/>
            <person name="Cheng C."/>
            <person name="Mcneilage M."/>
            <person name="Scaglione D."/>
            <person name="Liu Y."/>
            <person name="Zhang Q."/>
            <person name="Datson P."/>
            <person name="De Silva N."/>
            <person name="Gardiner S."/>
            <person name="Bassett H."/>
            <person name="Chagne D."/>
            <person name="Mccallum J."/>
            <person name="Dzierzon H."/>
            <person name="Deng C."/>
            <person name="Wang Y.-Y."/>
            <person name="Barron N."/>
            <person name="Manako K."/>
            <person name="Bowen J."/>
            <person name="Foster T."/>
            <person name="Erridge Z."/>
            <person name="Tiffin H."/>
            <person name="Waite C."/>
            <person name="Davies K."/>
            <person name="Grierson E."/>
            <person name="Laing W."/>
            <person name="Kirk R."/>
            <person name="Chen X."/>
            <person name="Wood M."/>
            <person name="Montefiori M."/>
            <person name="Brummell D."/>
            <person name="Schwinn K."/>
            <person name="Catanach A."/>
            <person name="Fullerton C."/>
            <person name="Li D."/>
            <person name="Meiyalaghan S."/>
            <person name="Nieuwenhuizen N."/>
            <person name="Read N."/>
            <person name="Prakash R."/>
            <person name="Hunter D."/>
            <person name="Zhang H."/>
            <person name="Mckenzie M."/>
            <person name="Knabel M."/>
            <person name="Harris A."/>
            <person name="Allan A."/>
            <person name="Chen A."/>
            <person name="Janssen B."/>
            <person name="Plunkett B."/>
            <person name="Dwamena C."/>
            <person name="Voogd C."/>
            <person name="Leif D."/>
            <person name="Lafferty D."/>
            <person name="Souleyre E."/>
            <person name="Varkonyi-Gasic E."/>
            <person name="Gambi F."/>
            <person name="Hanley J."/>
            <person name="Yao J.-L."/>
            <person name="Cheung J."/>
            <person name="David K."/>
            <person name="Warren B."/>
            <person name="Marsh K."/>
            <person name="Snowden K."/>
            <person name="Lin-Wang K."/>
            <person name="Brian L."/>
            <person name="Martinez-Sanchez M."/>
            <person name="Wang M."/>
            <person name="Ileperuma N."/>
            <person name="Macnee N."/>
            <person name="Campin R."/>
            <person name="Mcatee P."/>
            <person name="Drummond R."/>
            <person name="Espley R."/>
            <person name="Ireland H."/>
            <person name="Wu R."/>
            <person name="Atkinson R."/>
            <person name="Karunairetnam S."/>
            <person name="Bulley S."/>
            <person name="Chunkath S."/>
            <person name="Hanley Z."/>
            <person name="Storey R."/>
            <person name="Thrimawithana A."/>
            <person name="Thomson S."/>
            <person name="David C."/>
            <person name="Testolin R."/>
        </authorList>
    </citation>
    <scope>NUCLEOTIDE SEQUENCE [LARGE SCALE GENOMIC DNA]</scope>
    <source>
        <strain evidence="2">cv. Red5</strain>
        <tissue evidence="1">Young leaf</tissue>
    </source>
</reference>
<organism evidence="1 2">
    <name type="scientific">Actinidia chinensis var. chinensis</name>
    <name type="common">Chinese soft-hair kiwi</name>
    <dbReference type="NCBI Taxonomy" id="1590841"/>
    <lineage>
        <taxon>Eukaryota</taxon>
        <taxon>Viridiplantae</taxon>
        <taxon>Streptophyta</taxon>
        <taxon>Embryophyta</taxon>
        <taxon>Tracheophyta</taxon>
        <taxon>Spermatophyta</taxon>
        <taxon>Magnoliopsida</taxon>
        <taxon>eudicotyledons</taxon>
        <taxon>Gunneridae</taxon>
        <taxon>Pentapetalae</taxon>
        <taxon>asterids</taxon>
        <taxon>Ericales</taxon>
        <taxon>Actinidiaceae</taxon>
        <taxon>Actinidia</taxon>
    </lineage>
</organism>
<dbReference type="PANTHER" id="PTHR31469:SF8">
    <property type="entry name" value="OS07G0641000 PROTEIN"/>
    <property type="match status" value="1"/>
</dbReference>
<sequence>MAIHKNPKMKQKPRSPILILTVLIAAIGLLYLLSSLNSTNGFSNSSPKTPQNLMVKSKNHLRRYSASEKYLYWGNRIDCPGKHCESCEGLGHQESSLRCALEEAMFLQRTFVMPSRMCINPIHNKKGILHRSDNATSEARWAASSCAMDSLYDLDLMSNTVTVILDDSETWHQTLSTSMKLGSRGIAHVHGVSRAELKEKSQYTNILLINRTASPLSWFMECKDRNNRSAIMLPYSFLPSMASKKLRDAAEKINALLGDYDAIHVRRGDKLKTRKDRFGVDRALHPHLDRDTRPEFILCRISKWVPTGRTLFIASNERTPGFFSPLAVRYKLAYSSNYSSILDPVIENNYQLFIIERLIMMGAKTFIRTFKEDDNSLSLTDDPKKNTKAWQIPVYTMDGKEC</sequence>
<dbReference type="STRING" id="1590841.A0A2R6Q4F7"/>
<dbReference type="FunFam" id="3.40.50.11350:FF:000006">
    <property type="entry name" value="Calcium ion binding"/>
    <property type="match status" value="1"/>
</dbReference>
<dbReference type="OrthoDB" id="1903705at2759"/>
<keyword evidence="1" id="KW-0808">Transferase</keyword>
<protein>
    <submittedName>
        <fullName evidence="1">UDP-glycosyltransferase</fullName>
    </submittedName>
</protein>
<dbReference type="GO" id="GO:0005794">
    <property type="term" value="C:Golgi apparatus"/>
    <property type="evidence" value="ECO:0007669"/>
    <property type="project" value="TreeGrafter"/>
</dbReference>
<dbReference type="Gramene" id="PSS01735">
    <property type="protein sequence ID" value="PSS01735"/>
    <property type="gene ID" value="CEY00_Acc23091"/>
</dbReference>
<proteinExistence type="predicted"/>
<dbReference type="GO" id="GO:0016740">
    <property type="term" value="F:transferase activity"/>
    <property type="evidence" value="ECO:0007669"/>
    <property type="project" value="UniProtKB-KW"/>
</dbReference>
<evidence type="ECO:0000313" key="2">
    <source>
        <dbReference type="Proteomes" id="UP000241394"/>
    </source>
</evidence>
<dbReference type="FunCoup" id="A0A2R6Q4F7">
    <property type="interactions" value="4035"/>
</dbReference>
<dbReference type="Proteomes" id="UP000241394">
    <property type="component" value="Chromosome LG20"/>
</dbReference>
<dbReference type="EMBL" id="NKQK01000020">
    <property type="protein sequence ID" value="PSS01735.1"/>
    <property type="molecule type" value="Genomic_DNA"/>
</dbReference>
<evidence type="ECO:0000313" key="1">
    <source>
        <dbReference type="EMBL" id="PSS01735.1"/>
    </source>
</evidence>
<dbReference type="AlphaFoldDB" id="A0A2R6Q4F7"/>
<dbReference type="OMA" id="WEENSCS"/>